<dbReference type="Proteomes" id="UP000787472">
    <property type="component" value="Unassembled WGS sequence"/>
</dbReference>
<dbReference type="RefSeq" id="WP_167185247.1">
    <property type="nucleotide sequence ID" value="NZ_JAAONZ010000005.1"/>
</dbReference>
<name>A0A9E5MM92_9GAMM</name>
<dbReference type="EMBL" id="JAAONZ010000005">
    <property type="protein sequence ID" value="NHO65750.1"/>
    <property type="molecule type" value="Genomic_DNA"/>
</dbReference>
<keyword evidence="2" id="KW-1185">Reference proteome</keyword>
<dbReference type="Gene3D" id="1.20.1260.10">
    <property type="match status" value="1"/>
</dbReference>
<comment type="caution">
    <text evidence="1">The sequence shown here is derived from an EMBL/GenBank/DDBJ whole genome shotgun (WGS) entry which is preliminary data.</text>
</comment>
<dbReference type="AlphaFoldDB" id="A0A9E5MM92"/>
<organism evidence="1 2">
    <name type="scientific">Pseudomaricurvus hydrocarbonicus</name>
    <dbReference type="NCBI Taxonomy" id="1470433"/>
    <lineage>
        <taxon>Bacteria</taxon>
        <taxon>Pseudomonadati</taxon>
        <taxon>Pseudomonadota</taxon>
        <taxon>Gammaproteobacteria</taxon>
        <taxon>Cellvibrionales</taxon>
        <taxon>Cellvibrionaceae</taxon>
        <taxon>Pseudomaricurvus</taxon>
    </lineage>
</organism>
<sequence>MEIETLRDVLDWTRKFHEKLSQCLSNSVDKNSDERARMVMAYLADHEQALAKVIRGFESTGDEDALNTWFNEYVNKTPVLQKVHSKTPFANLNASQIMEVVADQHQQAIELYRYLARRADIDSAQEMLEALLSLEEHEIMRMTQSTNRFSDM</sequence>
<evidence type="ECO:0000313" key="2">
    <source>
        <dbReference type="Proteomes" id="UP000787472"/>
    </source>
</evidence>
<dbReference type="InterPro" id="IPR012347">
    <property type="entry name" value="Ferritin-like"/>
</dbReference>
<accession>A0A9E5MM92</accession>
<protein>
    <submittedName>
        <fullName evidence="1">ATPase</fullName>
    </submittedName>
</protein>
<gene>
    <name evidence="1" type="ORF">G8770_09375</name>
</gene>
<reference evidence="1" key="1">
    <citation type="submission" date="2020-03" db="EMBL/GenBank/DDBJ databases">
        <authorList>
            <person name="Guo F."/>
        </authorList>
    </citation>
    <scope>NUCLEOTIDE SEQUENCE</scope>
    <source>
        <strain evidence="1">JCM 30134</strain>
    </source>
</reference>
<evidence type="ECO:0000313" key="1">
    <source>
        <dbReference type="EMBL" id="NHO65750.1"/>
    </source>
</evidence>
<proteinExistence type="predicted"/>